<dbReference type="PANTHER" id="PTHR46796">
    <property type="entry name" value="HTH-TYPE TRANSCRIPTIONAL ACTIVATOR RHAS-RELATED"/>
    <property type="match status" value="1"/>
</dbReference>
<dbReference type="PANTHER" id="PTHR46796:SF7">
    <property type="entry name" value="ARAC FAMILY TRANSCRIPTIONAL REGULATOR"/>
    <property type="match status" value="1"/>
</dbReference>
<evidence type="ECO:0000256" key="2">
    <source>
        <dbReference type="ARBA" id="ARBA00023125"/>
    </source>
</evidence>
<evidence type="ECO:0000313" key="6">
    <source>
        <dbReference type="EMBL" id="MDI9238226.1"/>
    </source>
</evidence>
<keyword evidence="3" id="KW-0804">Transcription</keyword>
<feature type="region of interest" description="Disordered" evidence="4">
    <location>
        <begin position="306"/>
        <end position="330"/>
    </location>
</feature>
<keyword evidence="2" id="KW-0238">DNA-binding</keyword>
<dbReference type="RefSeq" id="WP_283211706.1">
    <property type="nucleotide sequence ID" value="NZ_JASGBI010000001.1"/>
</dbReference>
<name>A0ABT6XDK2_9GAMM</name>
<evidence type="ECO:0000256" key="3">
    <source>
        <dbReference type="ARBA" id="ARBA00023163"/>
    </source>
</evidence>
<evidence type="ECO:0000256" key="1">
    <source>
        <dbReference type="ARBA" id="ARBA00023015"/>
    </source>
</evidence>
<dbReference type="PROSITE" id="PS00041">
    <property type="entry name" value="HTH_ARAC_FAMILY_1"/>
    <property type="match status" value="1"/>
</dbReference>
<evidence type="ECO:0000256" key="4">
    <source>
        <dbReference type="SAM" id="MobiDB-lite"/>
    </source>
</evidence>
<dbReference type="InterPro" id="IPR009057">
    <property type="entry name" value="Homeodomain-like_sf"/>
</dbReference>
<evidence type="ECO:0000313" key="7">
    <source>
        <dbReference type="Proteomes" id="UP001321580"/>
    </source>
</evidence>
<keyword evidence="7" id="KW-1185">Reference proteome</keyword>
<dbReference type="SMART" id="SM00342">
    <property type="entry name" value="HTH_ARAC"/>
    <property type="match status" value="1"/>
</dbReference>
<dbReference type="Gene3D" id="1.10.10.60">
    <property type="entry name" value="Homeodomain-like"/>
    <property type="match status" value="2"/>
</dbReference>
<dbReference type="InterPro" id="IPR050204">
    <property type="entry name" value="AraC_XylS_family_regulators"/>
</dbReference>
<dbReference type="SUPFAM" id="SSF46689">
    <property type="entry name" value="Homeodomain-like"/>
    <property type="match status" value="2"/>
</dbReference>
<reference evidence="6 7" key="1">
    <citation type="submission" date="2023-05" db="EMBL/GenBank/DDBJ databases">
        <title>Lysobacter sp. strain LF1 Genome sequencing and assembly.</title>
        <authorList>
            <person name="Jung Y."/>
        </authorList>
    </citation>
    <scope>NUCLEOTIDE SEQUENCE [LARGE SCALE GENOMIC DNA]</scope>
    <source>
        <strain evidence="6 7">LF1</strain>
    </source>
</reference>
<dbReference type="InterPro" id="IPR018062">
    <property type="entry name" value="HTH_AraC-typ_CS"/>
</dbReference>
<accession>A0ABT6XDK2</accession>
<dbReference type="Pfam" id="PF12833">
    <property type="entry name" value="HTH_18"/>
    <property type="match status" value="1"/>
</dbReference>
<dbReference type="InterPro" id="IPR018060">
    <property type="entry name" value="HTH_AraC"/>
</dbReference>
<organism evidence="6 7">
    <name type="scientific">Lysobacter stagni</name>
    <dbReference type="NCBI Taxonomy" id="3045172"/>
    <lineage>
        <taxon>Bacteria</taxon>
        <taxon>Pseudomonadati</taxon>
        <taxon>Pseudomonadota</taxon>
        <taxon>Gammaproteobacteria</taxon>
        <taxon>Lysobacterales</taxon>
        <taxon>Lysobacteraceae</taxon>
        <taxon>Lysobacter</taxon>
    </lineage>
</organism>
<dbReference type="Proteomes" id="UP001321580">
    <property type="component" value="Unassembled WGS sequence"/>
</dbReference>
<keyword evidence="1" id="KW-0805">Transcription regulation</keyword>
<gene>
    <name evidence="6" type="ORF">QLQ15_04790</name>
</gene>
<proteinExistence type="predicted"/>
<protein>
    <submittedName>
        <fullName evidence="6">Helix-turn-helix domain-containing protein</fullName>
    </submittedName>
</protein>
<dbReference type="PROSITE" id="PS01124">
    <property type="entry name" value="HTH_ARAC_FAMILY_2"/>
    <property type="match status" value="1"/>
</dbReference>
<dbReference type="EMBL" id="JASGBI010000001">
    <property type="protein sequence ID" value="MDI9238226.1"/>
    <property type="molecule type" value="Genomic_DNA"/>
</dbReference>
<comment type="caution">
    <text evidence="6">The sequence shown here is derived from an EMBL/GenBank/DDBJ whole genome shotgun (WGS) entry which is preliminary data.</text>
</comment>
<evidence type="ECO:0000259" key="5">
    <source>
        <dbReference type="PROSITE" id="PS01124"/>
    </source>
</evidence>
<sequence length="330" mass="36990">MKRMNWKWADLGRAMLEGPSQGAWARCMAASRLGSIELAAQEWSIWVQVRGQAWVEAKEGRFFLRRGDWIALSRDSHPTLQADPGGLCVGVSVADDAMKAMAQFSEFGLHAGRGHLAQRDVRTYTRLWHRLAANLDKGASPPRMDAPLRCLLLHLESMQGEYRSRLQRCPGPSLGRKRQVFDRMQRARLYLEGNCDRMVRVSELAERTQFSVWYFSKVFHKLYDESPQSASAAMRLEHAANLLVSTPMTIGEVSVASGFDNNCSFARSFRARFGMTATDYRGGQHFRHDAQTCGTARANHIAAPGDSVGYARKNADSPSRPNVTGRLTRP</sequence>
<feature type="domain" description="HTH araC/xylS-type" evidence="5">
    <location>
        <begin position="185"/>
        <end position="283"/>
    </location>
</feature>